<dbReference type="OrthoDB" id="29024at2759"/>
<evidence type="ECO:0000256" key="2">
    <source>
        <dbReference type="SAM" id="MobiDB-lite"/>
    </source>
</evidence>
<protein>
    <recommendedName>
        <fullName evidence="3">THO complex subunitTHOC2 C-terminal domain-containing protein</fullName>
    </recommendedName>
</protein>
<dbReference type="GO" id="GO:0006397">
    <property type="term" value="P:mRNA processing"/>
    <property type="evidence" value="ECO:0007669"/>
    <property type="project" value="InterPro"/>
</dbReference>
<evidence type="ECO:0000313" key="5">
    <source>
        <dbReference type="Proteomes" id="UP000024635"/>
    </source>
</evidence>
<dbReference type="GO" id="GO:0003729">
    <property type="term" value="F:mRNA binding"/>
    <property type="evidence" value="ECO:0007669"/>
    <property type="project" value="TreeGrafter"/>
</dbReference>
<dbReference type="EMBL" id="JARK01001397">
    <property type="protein sequence ID" value="EYC09355.1"/>
    <property type="molecule type" value="Genomic_DNA"/>
</dbReference>
<evidence type="ECO:0000259" key="3">
    <source>
        <dbReference type="Pfam" id="PF11262"/>
    </source>
</evidence>
<reference evidence="5" key="1">
    <citation type="journal article" date="2015" name="Nat. Genet.">
        <title>The genome and transcriptome of the zoonotic hookworm Ancylostoma ceylanicum identify infection-specific gene families.</title>
        <authorList>
            <person name="Schwarz E.M."/>
            <person name="Hu Y."/>
            <person name="Antoshechkin I."/>
            <person name="Miller M.M."/>
            <person name="Sternberg P.W."/>
            <person name="Aroian R.V."/>
        </authorList>
    </citation>
    <scope>NUCLEOTIDE SEQUENCE</scope>
    <source>
        <strain evidence="5">HY135</strain>
    </source>
</reference>
<dbReference type="PANTHER" id="PTHR21597">
    <property type="entry name" value="THO2 PROTEIN"/>
    <property type="match status" value="1"/>
</dbReference>
<feature type="compositionally biased region" description="Basic and acidic residues" evidence="2">
    <location>
        <begin position="183"/>
        <end position="204"/>
    </location>
</feature>
<dbReference type="Pfam" id="PF11262">
    <property type="entry name" value="Tho2"/>
    <property type="match status" value="1"/>
</dbReference>
<comment type="subunit">
    <text evidence="1">Component of the THO subcomplex, which is composed of THOC1, THOC2, THOC3, THOC5, THOC6 and THOC7. The THO subcomplex interacts with DDX39B to form the THO-DDX39B complex which multimerizes into a 28-subunit tetrameric assembly. Component of the transcription/export (TREX) complex at least composed of ALYREF/THOC4, DDX39B, SARNP/CIP29, CHTOP and the THO subcomplex; in the complex interacts with THOC1, THOC3, THOC5, THOC7 and DDX39B. TREX seems to have a dynamic structure involving ATP-dependent remodeling. Interacts with POLDIP3 and ZC3H11A.</text>
</comment>
<dbReference type="InterPro" id="IPR040007">
    <property type="entry name" value="Tho2"/>
</dbReference>
<keyword evidence="5" id="KW-1185">Reference proteome</keyword>
<evidence type="ECO:0000256" key="1">
    <source>
        <dbReference type="ARBA" id="ARBA00047033"/>
    </source>
</evidence>
<feature type="region of interest" description="Disordered" evidence="2">
    <location>
        <begin position="183"/>
        <end position="386"/>
    </location>
</feature>
<dbReference type="STRING" id="53326.A0A016U2K3"/>
<feature type="compositionally biased region" description="Basic and acidic residues" evidence="2">
    <location>
        <begin position="327"/>
        <end position="386"/>
    </location>
</feature>
<dbReference type="AlphaFoldDB" id="A0A016U2K3"/>
<feature type="compositionally biased region" description="Basic and acidic residues" evidence="2">
    <location>
        <begin position="232"/>
        <end position="289"/>
    </location>
</feature>
<accession>A0A016U2K3</accession>
<feature type="domain" description="THO complex subunitTHOC2 C-terminal" evidence="3">
    <location>
        <begin position="3"/>
        <end position="110"/>
    </location>
</feature>
<evidence type="ECO:0000313" key="4">
    <source>
        <dbReference type="EMBL" id="EYC09355.1"/>
    </source>
</evidence>
<sequence>MQECEGFPGLVSKTRQDKTTESVNYESFRRLCFKWQMRLHTAFNSVLSVENNDYVQVRNCLVVMTKLAPCFPLLKDLVESVEKMVEKVRDTEKGKRDELSLKAASYLVRLKMRNVTVYEGLQFHRPIVKHASKLGAAVDRKRVATATIPADAKKKLRTEKPKVVEKKEPELKIPERKEPVKVEKREKKEEPVVPKEVKKEVPEREEGEVPPSPPHKKARAQSAEKSAANGVAKERKEPVPVKEIKEERKEYRETKEKREEERKEVRAKEKRDPTPSKKEEPVKELETPRRRERGLEDEEVGPALPPSMREERVDDRKRDQKAHKRSVRDEEQNGHSKVPRKDREQIESRLSRPVSHERRGPSPPSREKDRRDDKKDRRKDGKPVRK</sequence>
<dbReference type="InterPro" id="IPR021418">
    <property type="entry name" value="THO_THOC2_C"/>
</dbReference>
<dbReference type="GO" id="GO:0006406">
    <property type="term" value="P:mRNA export from nucleus"/>
    <property type="evidence" value="ECO:0007669"/>
    <property type="project" value="InterPro"/>
</dbReference>
<dbReference type="Proteomes" id="UP000024635">
    <property type="component" value="Unassembled WGS sequence"/>
</dbReference>
<dbReference type="PANTHER" id="PTHR21597:SF0">
    <property type="entry name" value="THO COMPLEX SUBUNIT 2"/>
    <property type="match status" value="1"/>
</dbReference>
<organism evidence="4 5">
    <name type="scientific">Ancylostoma ceylanicum</name>
    <dbReference type="NCBI Taxonomy" id="53326"/>
    <lineage>
        <taxon>Eukaryota</taxon>
        <taxon>Metazoa</taxon>
        <taxon>Ecdysozoa</taxon>
        <taxon>Nematoda</taxon>
        <taxon>Chromadorea</taxon>
        <taxon>Rhabditida</taxon>
        <taxon>Rhabditina</taxon>
        <taxon>Rhabditomorpha</taxon>
        <taxon>Strongyloidea</taxon>
        <taxon>Ancylostomatidae</taxon>
        <taxon>Ancylostomatinae</taxon>
        <taxon>Ancylostoma</taxon>
    </lineage>
</organism>
<comment type="caution">
    <text evidence="4">The sequence shown here is derived from an EMBL/GenBank/DDBJ whole genome shotgun (WGS) entry which is preliminary data.</text>
</comment>
<name>A0A016U2K3_9BILA</name>
<proteinExistence type="predicted"/>
<gene>
    <name evidence="4" type="primary">Acey_s0061.g3296</name>
    <name evidence="4" type="ORF">Y032_0061g3296</name>
</gene>
<dbReference type="GO" id="GO:0000445">
    <property type="term" value="C:THO complex part of transcription export complex"/>
    <property type="evidence" value="ECO:0007669"/>
    <property type="project" value="TreeGrafter"/>
</dbReference>
<feature type="compositionally biased region" description="Basic and acidic residues" evidence="2">
    <location>
        <begin position="308"/>
        <end position="318"/>
    </location>
</feature>